<keyword evidence="8" id="KW-1015">Disulfide bond</keyword>
<dbReference type="Gene3D" id="1.10.1650.20">
    <property type="match status" value="1"/>
</dbReference>
<evidence type="ECO:0000256" key="6">
    <source>
        <dbReference type="ARBA" id="ARBA00023002"/>
    </source>
</evidence>
<evidence type="ECO:0000256" key="1">
    <source>
        <dbReference type="ARBA" id="ARBA00010406"/>
    </source>
</evidence>
<protein>
    <recommendedName>
        <fullName evidence="2 10">Ribonucleoside-diphosphate reductase</fullName>
        <ecNumber evidence="2 10">1.17.4.1</ecNumber>
    </recommendedName>
</protein>
<dbReference type="InterPro" id="IPR008926">
    <property type="entry name" value="RNR_R1-su_N"/>
</dbReference>
<dbReference type="SUPFAM" id="SSF48168">
    <property type="entry name" value="R1 subunit of ribonucleotide reductase, N-terminal domain"/>
    <property type="match status" value="1"/>
</dbReference>
<dbReference type="Proteomes" id="UP000195208">
    <property type="component" value="Unassembled WGS sequence"/>
</dbReference>
<comment type="similarity">
    <text evidence="1 10">Belongs to the ribonucleoside diphosphate reductase large chain family.</text>
</comment>
<keyword evidence="13" id="KW-1185">Reference proteome</keyword>
<dbReference type="Gene3D" id="3.20.70.20">
    <property type="match status" value="1"/>
</dbReference>
<dbReference type="SUPFAM" id="SSF51998">
    <property type="entry name" value="PFL-like glycyl radical enzymes"/>
    <property type="match status" value="1"/>
</dbReference>
<dbReference type="PROSITE" id="PS00089">
    <property type="entry name" value="RIBORED_LARGE"/>
    <property type="match status" value="1"/>
</dbReference>
<evidence type="ECO:0000259" key="11">
    <source>
        <dbReference type="PROSITE" id="PS00089"/>
    </source>
</evidence>
<evidence type="ECO:0000313" key="13">
    <source>
        <dbReference type="Proteomes" id="UP000195208"/>
    </source>
</evidence>
<dbReference type="InterPro" id="IPR013554">
    <property type="entry name" value="RNR_N"/>
</dbReference>
<keyword evidence="3" id="KW-0021">Allosteric enzyme</keyword>
<evidence type="ECO:0000256" key="7">
    <source>
        <dbReference type="ARBA" id="ARBA00023116"/>
    </source>
</evidence>
<comment type="function">
    <text evidence="10">Provides the precursors necessary for DNA synthesis. Catalyzes the biosynthesis of deoxyribonucleotides from the corresponding ribonucleotides.</text>
</comment>
<evidence type="ECO:0000256" key="9">
    <source>
        <dbReference type="ARBA" id="ARBA00047754"/>
    </source>
</evidence>
<keyword evidence="5" id="KW-0067">ATP-binding</keyword>
<keyword evidence="6 10" id="KW-0560">Oxidoreductase</keyword>
<name>A0ABX3Z2J5_9STAP</name>
<feature type="domain" description="Ribonucleotide reductase large subunit" evidence="11">
    <location>
        <begin position="554"/>
        <end position="576"/>
    </location>
</feature>
<comment type="catalytic activity">
    <reaction evidence="9 10">
        <text>a 2'-deoxyribonucleoside 5'-diphosphate + [thioredoxin]-disulfide + H2O = a ribonucleoside 5'-diphosphate + [thioredoxin]-dithiol</text>
        <dbReference type="Rhea" id="RHEA:23252"/>
        <dbReference type="Rhea" id="RHEA-COMP:10698"/>
        <dbReference type="Rhea" id="RHEA-COMP:10700"/>
        <dbReference type="ChEBI" id="CHEBI:15377"/>
        <dbReference type="ChEBI" id="CHEBI:29950"/>
        <dbReference type="ChEBI" id="CHEBI:50058"/>
        <dbReference type="ChEBI" id="CHEBI:57930"/>
        <dbReference type="ChEBI" id="CHEBI:73316"/>
        <dbReference type="EC" id="1.17.4.1"/>
    </reaction>
</comment>
<dbReference type="NCBIfam" id="TIGR04170">
    <property type="entry name" value="RNR_1b_NrdE"/>
    <property type="match status" value="1"/>
</dbReference>
<accession>A0ABX3Z2J5</accession>
<dbReference type="EMBL" id="NEFX01000018">
    <property type="protein sequence ID" value="OTW30562.1"/>
    <property type="molecule type" value="Genomic_DNA"/>
</dbReference>
<reference evidence="12 13" key="1">
    <citation type="submission" date="2017-04" db="EMBL/GenBank/DDBJ databases">
        <title>Staphylococcus agnetis, a potential pathogen in the broiler production.</title>
        <authorList>
            <person name="Poulsen L."/>
        </authorList>
    </citation>
    <scope>NUCLEOTIDE SEQUENCE [LARGE SCALE GENOMIC DNA]</scope>
    <source>
        <strain evidence="12 13">723_310714_2_2_spleen</strain>
    </source>
</reference>
<gene>
    <name evidence="12" type="ORF">B9M88_09860</name>
</gene>
<dbReference type="EC" id="1.17.4.1" evidence="2 10"/>
<evidence type="ECO:0000256" key="2">
    <source>
        <dbReference type="ARBA" id="ARBA00012274"/>
    </source>
</evidence>
<dbReference type="InterPro" id="IPR039718">
    <property type="entry name" value="Rrm1"/>
</dbReference>
<evidence type="ECO:0000256" key="3">
    <source>
        <dbReference type="ARBA" id="ARBA00022533"/>
    </source>
</evidence>
<dbReference type="RefSeq" id="WP_085621963.1">
    <property type="nucleotide sequence ID" value="NZ_JAPTFZ010000006.1"/>
</dbReference>
<dbReference type="PRINTS" id="PR01183">
    <property type="entry name" value="RIBORDTASEM1"/>
</dbReference>
<keyword evidence="7 10" id="KW-0215">Deoxyribonucleotide synthesis</keyword>
<dbReference type="InterPro" id="IPR013346">
    <property type="entry name" value="NrdE_NrdA_C"/>
</dbReference>
<dbReference type="Pfam" id="PF00317">
    <property type="entry name" value="Ribonuc_red_lgN"/>
    <property type="match status" value="1"/>
</dbReference>
<dbReference type="InterPro" id="IPR000788">
    <property type="entry name" value="RNR_lg_C"/>
</dbReference>
<dbReference type="Pfam" id="PF08343">
    <property type="entry name" value="RNR_N"/>
    <property type="match status" value="1"/>
</dbReference>
<dbReference type="PANTHER" id="PTHR11573:SF30">
    <property type="entry name" value="RIBONUCLEOSIDE-DIPHOSPHATE REDUCTASE 2 SUBUNIT ALPHA"/>
    <property type="match status" value="1"/>
</dbReference>
<dbReference type="NCBIfam" id="TIGR02506">
    <property type="entry name" value="NrdE_NrdA"/>
    <property type="match status" value="1"/>
</dbReference>
<organism evidence="12 13">
    <name type="scientific">Staphylococcus agnetis</name>
    <dbReference type="NCBI Taxonomy" id="985762"/>
    <lineage>
        <taxon>Bacteria</taxon>
        <taxon>Bacillati</taxon>
        <taxon>Bacillota</taxon>
        <taxon>Bacilli</taxon>
        <taxon>Bacillales</taxon>
        <taxon>Staphylococcaceae</taxon>
        <taxon>Staphylococcus</taxon>
    </lineage>
</organism>
<evidence type="ECO:0000256" key="8">
    <source>
        <dbReference type="ARBA" id="ARBA00023157"/>
    </source>
</evidence>
<dbReference type="Pfam" id="PF02867">
    <property type="entry name" value="Ribonuc_red_lgC"/>
    <property type="match status" value="1"/>
</dbReference>
<dbReference type="CDD" id="cd01679">
    <property type="entry name" value="RNR_I"/>
    <property type="match status" value="1"/>
</dbReference>
<evidence type="ECO:0000256" key="4">
    <source>
        <dbReference type="ARBA" id="ARBA00022741"/>
    </source>
</evidence>
<comment type="caution">
    <text evidence="12">The sequence shown here is derived from an EMBL/GenBank/DDBJ whole genome shotgun (WGS) entry which is preliminary data.</text>
</comment>
<proteinExistence type="inferred from homology"/>
<evidence type="ECO:0000256" key="5">
    <source>
        <dbReference type="ARBA" id="ARBA00022840"/>
    </source>
</evidence>
<evidence type="ECO:0000256" key="10">
    <source>
        <dbReference type="RuleBase" id="RU003410"/>
    </source>
</evidence>
<dbReference type="InterPro" id="IPR026459">
    <property type="entry name" value="RNR_1b_NrdE"/>
</dbReference>
<sequence>MNYIELNNQMLQRDNITGQFKLEKDKEATKDYFLNNINLNTVFFHTLKEKLDYLVENDYYEKEPIEKYSYKDLKKLYKYVYNKKFRFESFMAAQMFYERYALRTNDGKRILERYEDRIVANAIVLGDGDIEKAFDYAKLLINQEYQPATPTFMNLLKKRGGNYVSCFLLEVDDSLNDLNAVEGYAKQLSKLGGGVSLNLSKIRAKGESIQNIEGVASGVVPFMKSLDQSARWINQLGSRQGAFSVYLNAFHADIYDFLDTKRISGDEDIRCKTLSLGVVIPDKFIELAAKDKMGYLFYPHNVKQVYGTHFDEMDITKMYDELVDNPAIKKKQFNPRQLMSYIGSTLFESGYPYLMFSDNVNRVHANNNVSKVKFSNLCSEVLQYSQVSEHTDYGLEDKLGLDISCNLGSLNIVNAMKSEDFGKTIALSIDALNEVSRISNIANAPTIKKANEISHSIGLGAMNLHGYLAQNKIKYDSKEGLEFADTFFRMVKYYGLKRSMDIAKETGEKYYGFEGSKYASGEQLKNYFEQKPPKISDKIAVLFEGHHIPTQEDWKKLSDDIQKYGLYNSYITAVAPTGSISYIQNSTASILPVVERIEERPQGKSKVYFPAPNLSAENWFFYKEAYDFDQRSIADMVATIQKHVDQGISFTYFMKDTDTTRDINKLHLYAYSKGIKTMYYMRTKRTQMEECLSCQV</sequence>
<evidence type="ECO:0000313" key="12">
    <source>
        <dbReference type="EMBL" id="OTW30562.1"/>
    </source>
</evidence>
<dbReference type="InterPro" id="IPR013509">
    <property type="entry name" value="RNR_lsu_N"/>
</dbReference>
<keyword evidence="4" id="KW-0547">Nucleotide-binding</keyword>
<dbReference type="PANTHER" id="PTHR11573">
    <property type="entry name" value="RIBONUCLEOSIDE-DIPHOSPHATE REDUCTASE LARGE CHAIN"/>
    <property type="match status" value="1"/>
</dbReference>